<feature type="transmembrane region" description="Helical" evidence="1">
    <location>
        <begin position="6"/>
        <end position="24"/>
    </location>
</feature>
<accession>A0ABR8CIY2</accession>
<evidence type="ECO:0000313" key="3">
    <source>
        <dbReference type="Proteomes" id="UP000607281"/>
    </source>
</evidence>
<evidence type="ECO:0000256" key="1">
    <source>
        <dbReference type="SAM" id="Phobius"/>
    </source>
</evidence>
<sequence length="108" mass="12546">MVTVVVVINLLISLTLLCVAWQVWRLKGKIAFIGDRLLDYERCSHDLLYKAPENIYLGQQNLLNLRQSNQSLQIQIQQLRQIVSLLLLGQRSWKRYVGKKKPIKSINS</sequence>
<dbReference type="EMBL" id="JACJRF010000001">
    <property type="protein sequence ID" value="MBD2342731.1"/>
    <property type="molecule type" value="Genomic_DNA"/>
</dbReference>
<keyword evidence="3" id="KW-1185">Reference proteome</keyword>
<keyword evidence="1" id="KW-0472">Membrane</keyword>
<protein>
    <submittedName>
        <fullName evidence="2">Uncharacterized protein</fullName>
    </submittedName>
</protein>
<proteinExistence type="predicted"/>
<name>A0ABR8CIY2_9NOST</name>
<reference evidence="2 3" key="1">
    <citation type="journal article" date="2020" name="ISME J.">
        <title>Comparative genomics reveals insights into cyanobacterial evolution and habitat adaptation.</title>
        <authorList>
            <person name="Chen M.Y."/>
            <person name="Teng W.K."/>
            <person name="Zhao L."/>
            <person name="Hu C.X."/>
            <person name="Zhou Y.K."/>
            <person name="Han B.P."/>
            <person name="Song L.R."/>
            <person name="Shu W.S."/>
        </authorList>
    </citation>
    <scope>NUCLEOTIDE SEQUENCE [LARGE SCALE GENOMIC DNA]</scope>
    <source>
        <strain evidence="2 3">FACHB-260</strain>
    </source>
</reference>
<evidence type="ECO:0000313" key="2">
    <source>
        <dbReference type="EMBL" id="MBD2342731.1"/>
    </source>
</evidence>
<organism evidence="2 3">
    <name type="scientific">Anabaena subtropica FACHB-260</name>
    <dbReference type="NCBI Taxonomy" id="2692884"/>
    <lineage>
        <taxon>Bacteria</taxon>
        <taxon>Bacillati</taxon>
        <taxon>Cyanobacteriota</taxon>
        <taxon>Cyanophyceae</taxon>
        <taxon>Nostocales</taxon>
        <taxon>Nostocaceae</taxon>
        <taxon>Anabaena</taxon>
    </lineage>
</organism>
<dbReference type="Proteomes" id="UP000607281">
    <property type="component" value="Unassembled WGS sequence"/>
</dbReference>
<dbReference type="RefSeq" id="WP_190405213.1">
    <property type="nucleotide sequence ID" value="NZ_JACJRF010000001.1"/>
</dbReference>
<keyword evidence="1" id="KW-1133">Transmembrane helix</keyword>
<keyword evidence="1" id="KW-0812">Transmembrane</keyword>
<comment type="caution">
    <text evidence="2">The sequence shown here is derived from an EMBL/GenBank/DDBJ whole genome shotgun (WGS) entry which is preliminary data.</text>
</comment>
<gene>
    <name evidence="2" type="ORF">H6G18_01030</name>
</gene>